<evidence type="ECO:0000313" key="1">
    <source>
        <dbReference type="EMBL" id="OGZ13235.1"/>
    </source>
</evidence>
<reference evidence="1 2" key="1">
    <citation type="journal article" date="2016" name="Nat. Commun.">
        <title>Thousands of microbial genomes shed light on interconnected biogeochemical processes in an aquifer system.</title>
        <authorList>
            <person name="Anantharaman K."/>
            <person name="Brown C.T."/>
            <person name="Hug L.A."/>
            <person name="Sharon I."/>
            <person name="Castelle C.J."/>
            <person name="Probst A.J."/>
            <person name="Thomas B.C."/>
            <person name="Singh A."/>
            <person name="Wilkins M.J."/>
            <person name="Karaoz U."/>
            <person name="Brodie E.L."/>
            <person name="Williams K.H."/>
            <person name="Hubbard S.S."/>
            <person name="Banfield J.F."/>
        </authorList>
    </citation>
    <scope>NUCLEOTIDE SEQUENCE [LARGE SCALE GENOMIC DNA]</scope>
</reference>
<evidence type="ECO:0000313" key="2">
    <source>
        <dbReference type="Proteomes" id="UP000178636"/>
    </source>
</evidence>
<dbReference type="EMBL" id="MHLO01000006">
    <property type="protein sequence ID" value="OGZ13235.1"/>
    <property type="molecule type" value="Genomic_DNA"/>
</dbReference>
<comment type="caution">
    <text evidence="1">The sequence shown here is derived from an EMBL/GenBank/DDBJ whole genome shotgun (WGS) entry which is preliminary data.</text>
</comment>
<gene>
    <name evidence="1" type="ORF">A3C93_02055</name>
</gene>
<organism evidence="1 2">
    <name type="scientific">Candidatus Lloydbacteria bacterium RIFCSPHIGHO2_02_FULL_54_17</name>
    <dbReference type="NCBI Taxonomy" id="1798664"/>
    <lineage>
        <taxon>Bacteria</taxon>
        <taxon>Candidatus Lloydiibacteriota</taxon>
    </lineage>
</organism>
<protein>
    <submittedName>
        <fullName evidence="1">Uncharacterized protein</fullName>
    </submittedName>
</protein>
<sequence length="193" mass="21469">MSNGIGGPFPFEGHEEFGGCASGRGVSHGTELFGNPKFSLDITDDDGIIAANLFGSDFGSDRVGHDPNDDDRNSWIDANDPEEDLWRDAWEFHLGQSDDDEEVADEDDIVDELGTEIRSWAPERQTLGVRRFKDTEMAPPKMATIKGHRQKRPTTVMVRGNNHPRRCRVFLSYKAGTLLIPAVRSGTLHLHHA</sequence>
<proteinExistence type="predicted"/>
<dbReference type="STRING" id="1798664.A3C93_02055"/>
<dbReference type="AlphaFoldDB" id="A0A1G2DHW5"/>
<dbReference type="Proteomes" id="UP000178636">
    <property type="component" value="Unassembled WGS sequence"/>
</dbReference>
<accession>A0A1G2DHW5</accession>
<name>A0A1G2DHW5_9BACT</name>